<dbReference type="EMBL" id="VSSQ01061583">
    <property type="protein sequence ID" value="MPN14897.1"/>
    <property type="molecule type" value="Genomic_DNA"/>
</dbReference>
<evidence type="ECO:0000313" key="1">
    <source>
        <dbReference type="EMBL" id="MPN14897.1"/>
    </source>
</evidence>
<sequence>MTMIHQEICSVLFRCDRIIVAFPYHFDAGYEQFVSKLRTGVFLDDPFDDQRSFLRQRFCDVEQFLTYIIFQNDALEIMGAVTQLQKSDFSAASFVGYPSTNGNLLPYIFFRLVHCDKCQTILPLLPQKIVYFLWVSINFLMRSTASASSSSLTV</sequence>
<name>A0A645FKG1_9ZZZZ</name>
<comment type="caution">
    <text evidence="1">The sequence shown here is derived from an EMBL/GenBank/DDBJ whole genome shotgun (WGS) entry which is preliminary data.</text>
</comment>
<organism evidence="1">
    <name type="scientific">bioreactor metagenome</name>
    <dbReference type="NCBI Taxonomy" id="1076179"/>
    <lineage>
        <taxon>unclassified sequences</taxon>
        <taxon>metagenomes</taxon>
        <taxon>ecological metagenomes</taxon>
    </lineage>
</organism>
<accession>A0A645FKG1</accession>
<reference evidence="1" key="1">
    <citation type="submission" date="2019-08" db="EMBL/GenBank/DDBJ databases">
        <authorList>
            <person name="Kucharzyk K."/>
            <person name="Murdoch R.W."/>
            <person name="Higgins S."/>
            <person name="Loffler F."/>
        </authorList>
    </citation>
    <scope>NUCLEOTIDE SEQUENCE</scope>
</reference>
<dbReference type="AlphaFoldDB" id="A0A645FKG1"/>
<protein>
    <submittedName>
        <fullName evidence="1">Uncharacterized protein</fullName>
    </submittedName>
</protein>
<gene>
    <name evidence="1" type="ORF">SDC9_162226</name>
</gene>
<proteinExistence type="predicted"/>